<name>A0A1I4CVB9_9GAMM</name>
<organism evidence="7 9">
    <name type="scientific">Azotobacter beijerinckii</name>
    <dbReference type="NCBI Taxonomy" id="170623"/>
    <lineage>
        <taxon>Bacteria</taxon>
        <taxon>Pseudomonadati</taxon>
        <taxon>Pseudomonadota</taxon>
        <taxon>Gammaproteobacteria</taxon>
        <taxon>Pseudomonadales</taxon>
        <taxon>Pseudomonadaceae</taxon>
        <taxon>Azotobacter</taxon>
    </lineage>
</organism>
<evidence type="ECO:0000256" key="4">
    <source>
        <dbReference type="ARBA" id="ARBA00022842"/>
    </source>
</evidence>
<dbReference type="RefSeq" id="WP_425285493.1">
    <property type="nucleotide sequence ID" value="NZ_FOKJ01000083.1"/>
</dbReference>
<evidence type="ECO:0000313" key="7">
    <source>
        <dbReference type="EMBL" id="SFK85228.1"/>
    </source>
</evidence>
<dbReference type="InterPro" id="IPR006415">
    <property type="entry name" value="P-type_ATPase_IIIB"/>
</dbReference>
<comment type="subcellular location">
    <subcellularLocation>
        <location evidence="1">Cell membrane</location>
        <topology evidence="1">Multi-pass membrane protein</topology>
    </subcellularLocation>
</comment>
<dbReference type="SUPFAM" id="SSF81665">
    <property type="entry name" value="Calcium ATPase, transmembrane domain M"/>
    <property type="match status" value="1"/>
</dbReference>
<dbReference type="EMBL" id="FOKJ01000083">
    <property type="protein sequence ID" value="SFB55713.1"/>
    <property type="molecule type" value="Genomic_DNA"/>
</dbReference>
<keyword evidence="5" id="KW-0472">Membrane</keyword>
<dbReference type="GO" id="GO:0005886">
    <property type="term" value="C:plasma membrane"/>
    <property type="evidence" value="ECO:0007669"/>
    <property type="project" value="UniProtKB-SubCell"/>
</dbReference>
<evidence type="ECO:0000313" key="6">
    <source>
        <dbReference type="EMBL" id="SFB55713.1"/>
    </source>
</evidence>
<evidence type="ECO:0000313" key="8">
    <source>
        <dbReference type="Proteomes" id="UP000198861"/>
    </source>
</evidence>
<reference evidence="6 8" key="1">
    <citation type="submission" date="2016-10" db="EMBL/GenBank/DDBJ databases">
        <authorList>
            <person name="Varghese N."/>
            <person name="Submissions S."/>
        </authorList>
    </citation>
    <scope>NUCLEOTIDE SEQUENCE [LARGE SCALE GENOMIC DNA]</scope>
    <source>
        <strain evidence="6 8">DSM 282</strain>
    </source>
</reference>
<evidence type="ECO:0000256" key="5">
    <source>
        <dbReference type="SAM" id="Phobius"/>
    </source>
</evidence>
<evidence type="ECO:0000256" key="2">
    <source>
        <dbReference type="ARBA" id="ARBA00022475"/>
    </source>
</evidence>
<dbReference type="PRINTS" id="PR01836">
    <property type="entry name" value="MGATPASE"/>
</dbReference>
<keyword evidence="4" id="KW-0460">Magnesium</keyword>
<keyword evidence="5" id="KW-1133">Transmembrane helix</keyword>
<dbReference type="Proteomes" id="UP000198861">
    <property type="component" value="Unassembled WGS sequence"/>
</dbReference>
<keyword evidence="3" id="KW-0597">Phosphoprotein</keyword>
<feature type="transmembrane region" description="Helical" evidence="5">
    <location>
        <begin position="55"/>
        <end position="78"/>
    </location>
</feature>
<dbReference type="AlphaFoldDB" id="A0A1I4CVB9"/>
<evidence type="ECO:0000256" key="1">
    <source>
        <dbReference type="ARBA" id="ARBA00004651"/>
    </source>
</evidence>
<dbReference type="Gene3D" id="1.20.1110.10">
    <property type="entry name" value="Calcium-transporting ATPase, transmembrane domain"/>
    <property type="match status" value="1"/>
</dbReference>
<gene>
    <name evidence="6" type="ORF">SAMN04244571_03782</name>
    <name evidence="7" type="ORF">SAMN04244574_02105</name>
</gene>
<dbReference type="EMBL" id="FOSX01000028">
    <property type="protein sequence ID" value="SFK85228.1"/>
    <property type="molecule type" value="Genomic_DNA"/>
</dbReference>
<proteinExistence type="predicted"/>
<keyword evidence="2" id="KW-1003">Cell membrane</keyword>
<accession>A0A1I4CVB9</accession>
<sequence>MRIAPVDARKSPEKILPTVAKKTPGVPCAARAGAHVDREWERTPHPWNLREVRNFMVVFGLVGSAFDLLTFGVLFHFVGERPELFRSGWFVESLLTELAIIRFARETPYF</sequence>
<dbReference type="GO" id="GO:0015444">
    <property type="term" value="F:P-type magnesium transporter activity"/>
    <property type="evidence" value="ECO:0007669"/>
    <property type="project" value="InterPro"/>
</dbReference>
<protein>
    <submittedName>
        <fullName evidence="7">Mg2+-importing ATPase</fullName>
    </submittedName>
</protein>
<reference evidence="7 9" key="2">
    <citation type="submission" date="2016-10" db="EMBL/GenBank/DDBJ databases">
        <authorList>
            <person name="de Groot N.N."/>
        </authorList>
    </citation>
    <scope>NUCLEOTIDE SEQUENCE [LARGE SCALE GENOMIC DNA]</scope>
    <source>
        <strain evidence="7 9">DSM 381</strain>
    </source>
</reference>
<dbReference type="Proteomes" id="UP000199579">
    <property type="component" value="Unassembled WGS sequence"/>
</dbReference>
<dbReference type="InterPro" id="IPR023298">
    <property type="entry name" value="ATPase_P-typ_TM_dom_sf"/>
</dbReference>
<keyword evidence="5" id="KW-0812">Transmembrane</keyword>
<evidence type="ECO:0000313" key="9">
    <source>
        <dbReference type="Proteomes" id="UP000199579"/>
    </source>
</evidence>
<evidence type="ECO:0000256" key="3">
    <source>
        <dbReference type="ARBA" id="ARBA00022553"/>
    </source>
</evidence>
<keyword evidence="8" id="KW-1185">Reference proteome</keyword>